<reference evidence="1" key="1">
    <citation type="submission" date="2023-10" db="EMBL/GenBank/DDBJ databases">
        <authorList>
            <person name="Rodriguez Cubillos JULIANA M."/>
            <person name="De Vega J."/>
        </authorList>
    </citation>
    <scope>NUCLEOTIDE SEQUENCE</scope>
</reference>
<accession>A0ACB0LX50</accession>
<evidence type="ECO:0000313" key="1">
    <source>
        <dbReference type="EMBL" id="CAJ2674182.1"/>
    </source>
</evidence>
<dbReference type="Proteomes" id="UP001177021">
    <property type="component" value="Unassembled WGS sequence"/>
</dbReference>
<organism evidence="1 2">
    <name type="scientific">Trifolium pratense</name>
    <name type="common">Red clover</name>
    <dbReference type="NCBI Taxonomy" id="57577"/>
    <lineage>
        <taxon>Eukaryota</taxon>
        <taxon>Viridiplantae</taxon>
        <taxon>Streptophyta</taxon>
        <taxon>Embryophyta</taxon>
        <taxon>Tracheophyta</taxon>
        <taxon>Spermatophyta</taxon>
        <taxon>Magnoliopsida</taxon>
        <taxon>eudicotyledons</taxon>
        <taxon>Gunneridae</taxon>
        <taxon>Pentapetalae</taxon>
        <taxon>rosids</taxon>
        <taxon>fabids</taxon>
        <taxon>Fabales</taxon>
        <taxon>Fabaceae</taxon>
        <taxon>Papilionoideae</taxon>
        <taxon>50 kb inversion clade</taxon>
        <taxon>NPAAA clade</taxon>
        <taxon>Hologalegina</taxon>
        <taxon>IRL clade</taxon>
        <taxon>Trifolieae</taxon>
        <taxon>Trifolium</taxon>
    </lineage>
</organism>
<protein>
    <submittedName>
        <fullName evidence="1">Uncharacterized protein</fullName>
    </submittedName>
</protein>
<dbReference type="EMBL" id="CASHSV030000716">
    <property type="protein sequence ID" value="CAJ2674182.1"/>
    <property type="molecule type" value="Genomic_DNA"/>
</dbReference>
<sequence>MISLSDRLTKIACIDRTQSLHHLLHVIMSFKHIHHGRGSDAKGIHFYQTIQLPHLHSEELMIPRNFVEGYWKDVSNPISFILPNGSDCKMYWVQHGDDIWLQNWKKFSRSLRCGDLLVFQYTGGSDFHVIILDDSKLEIDYSSMRCNNNDQDSSKQYISTKLEEEEEECDDADCVEVPNDNENTKQPFKKKKINSNDCAATHTPQRRRINMTATAQKVSKVNSNRGGMGKKAKKCTKIKDGNKRSCTNSIPNENPSFTLTLPRSYVEGDKLKLRIPNWFSKEYMNELLQMNATIRSVGEDRTWRVKLFFEVPKRNFLMTTGWKPFSQAHNLQVGDVCKFEMTQREPLSFTVTIIPATNKPCPEQFKENQRVQENSGTTPIEDMEYVGNFEEGISGIFPKTHDSESLNLHNKFKVFVTSLFMLVIPSEFLTRHNISSGNSVELKVGEGTWFVEVSFNQHLDYGWFTKGWPEFVRECKVKIGDTCLFEMIDVQNHVFKVSIILD</sequence>
<name>A0ACB0LX50_TRIPR</name>
<comment type="caution">
    <text evidence="1">The sequence shown here is derived from an EMBL/GenBank/DDBJ whole genome shotgun (WGS) entry which is preliminary data.</text>
</comment>
<proteinExistence type="predicted"/>
<evidence type="ECO:0000313" key="2">
    <source>
        <dbReference type="Proteomes" id="UP001177021"/>
    </source>
</evidence>
<keyword evidence="2" id="KW-1185">Reference proteome</keyword>
<gene>
    <name evidence="1" type="ORF">MILVUS5_LOCUS37483</name>
</gene>